<keyword evidence="6 13" id="KW-0347">Helicase</keyword>
<dbReference type="GO" id="GO:0006269">
    <property type="term" value="P:DNA replication, synthesis of primer"/>
    <property type="evidence" value="ECO:0007669"/>
    <property type="project" value="UniProtKB-UniRule"/>
</dbReference>
<evidence type="ECO:0000259" key="15">
    <source>
        <dbReference type="PROSITE" id="PS51199"/>
    </source>
</evidence>
<keyword evidence="3 13" id="KW-0235">DNA replication</keyword>
<dbReference type="Pfam" id="PF00772">
    <property type="entry name" value="DnaB"/>
    <property type="match status" value="1"/>
</dbReference>
<evidence type="ECO:0000256" key="13">
    <source>
        <dbReference type="RuleBase" id="RU362085"/>
    </source>
</evidence>
<comment type="similarity">
    <text evidence="1 13">Belongs to the helicase family. DnaB subfamily.</text>
</comment>
<feature type="compositionally biased region" description="Gly residues" evidence="14">
    <location>
        <begin position="14"/>
        <end position="41"/>
    </location>
</feature>
<dbReference type="GO" id="GO:0005524">
    <property type="term" value="F:ATP binding"/>
    <property type="evidence" value="ECO:0007669"/>
    <property type="project" value="UniProtKB-UniRule"/>
</dbReference>
<sequence>MVSHSDNGSAPGHEAGGAPFGQNGTGRGSRGGQQGQGGFKGRQGNQGSAADRAEADLLRRVPPHSVESEQAVLGGVLMRPQLMHAIVDQLAAEDFYLPAHVTIFSAFLELYRKSAPIDLLSTAEMLKSRSALEEAGGAVYLGDLAQAVVSGANAEYYATIVRDKALQRGLIEACSGIITNCYDASLEVGALLDESEQAVFAISQRTSGRDFTPTRELLDRVFDNLSRLADAKDVITGVTTGYTRLDKLTAGLQASDLIIVAARPSMGKTAFSMCMALHAAVRQNVPVAVFSLEMSKEQLMQRMLAVWGKVDLSKLRRPSMLTDDDWQRLYAAADVVARAPIFIDDTPALTTLELRARARRLKADKGLGMVVVDYLQLMRTSRRTDSRELEISDISRSLKGLAKEMQVPVVALSQLNRKVEERSDKRPMLSDLRESGAIEQDADVIMFVYRDDVYKFVKPAERPPQGVAEIIIGKQRNGPVGVAELMYMSPYTSFEDMAPDWSPPPSEGG</sequence>
<dbReference type="InterPro" id="IPR007694">
    <property type="entry name" value="DNA_helicase_DnaB-like_C"/>
</dbReference>
<evidence type="ECO:0000256" key="11">
    <source>
        <dbReference type="ARBA" id="ARBA00048954"/>
    </source>
</evidence>
<dbReference type="InterPro" id="IPR007693">
    <property type="entry name" value="DNA_helicase_DnaB-like_N"/>
</dbReference>
<dbReference type="SUPFAM" id="SSF52540">
    <property type="entry name" value="P-loop containing nucleoside triphosphate hydrolases"/>
    <property type="match status" value="1"/>
</dbReference>
<evidence type="ECO:0000313" key="17">
    <source>
        <dbReference type="Proteomes" id="UP000539075"/>
    </source>
</evidence>
<evidence type="ECO:0000256" key="1">
    <source>
        <dbReference type="ARBA" id="ARBA00008428"/>
    </source>
</evidence>
<keyword evidence="2 13" id="KW-0639">Primosome</keyword>
<dbReference type="PANTHER" id="PTHR30153:SF2">
    <property type="entry name" value="REPLICATIVE DNA HELICASE"/>
    <property type="match status" value="1"/>
</dbReference>
<dbReference type="GO" id="GO:1990077">
    <property type="term" value="C:primosome complex"/>
    <property type="evidence" value="ECO:0007669"/>
    <property type="project" value="UniProtKB-UniRule"/>
</dbReference>
<dbReference type="Gene3D" id="1.10.860.10">
    <property type="entry name" value="DNAb Helicase, Chain A"/>
    <property type="match status" value="1"/>
</dbReference>
<feature type="domain" description="SF4 helicase" evidence="15">
    <location>
        <begin position="231"/>
        <end position="501"/>
    </location>
</feature>
<comment type="caution">
    <text evidence="16">The sequence shown here is derived from an EMBL/GenBank/DDBJ whole genome shotgun (WGS) entry which is preliminary data.</text>
</comment>
<dbReference type="PANTHER" id="PTHR30153">
    <property type="entry name" value="REPLICATIVE DNA HELICASE DNAB"/>
    <property type="match status" value="1"/>
</dbReference>
<evidence type="ECO:0000256" key="10">
    <source>
        <dbReference type="ARBA" id="ARBA00044932"/>
    </source>
</evidence>
<evidence type="ECO:0000313" key="16">
    <source>
        <dbReference type="EMBL" id="MBB5143342.1"/>
    </source>
</evidence>
<evidence type="ECO:0000256" key="3">
    <source>
        <dbReference type="ARBA" id="ARBA00022705"/>
    </source>
</evidence>
<dbReference type="PROSITE" id="PS51199">
    <property type="entry name" value="SF4_HELICASE"/>
    <property type="match status" value="1"/>
</dbReference>
<dbReference type="Gene3D" id="3.40.50.300">
    <property type="entry name" value="P-loop containing nucleotide triphosphate hydrolases"/>
    <property type="match status" value="1"/>
</dbReference>
<comment type="catalytic activity">
    <reaction evidence="11 13">
        <text>ATP + H2O = ADP + phosphate + H(+)</text>
        <dbReference type="Rhea" id="RHEA:13065"/>
        <dbReference type="ChEBI" id="CHEBI:15377"/>
        <dbReference type="ChEBI" id="CHEBI:15378"/>
        <dbReference type="ChEBI" id="CHEBI:30616"/>
        <dbReference type="ChEBI" id="CHEBI:43474"/>
        <dbReference type="ChEBI" id="CHEBI:456216"/>
        <dbReference type="EC" id="5.6.2.3"/>
    </reaction>
</comment>
<keyword evidence="4 13" id="KW-0547">Nucleotide-binding</keyword>
<keyword evidence="7 13" id="KW-0067">ATP-binding</keyword>
<dbReference type="GO" id="GO:0043139">
    <property type="term" value="F:5'-3' DNA helicase activity"/>
    <property type="evidence" value="ECO:0007669"/>
    <property type="project" value="UniProtKB-EC"/>
</dbReference>
<gene>
    <name evidence="16" type="ORF">HNQ38_001439</name>
</gene>
<dbReference type="NCBIfam" id="TIGR00665">
    <property type="entry name" value="DnaB"/>
    <property type="match status" value="1"/>
</dbReference>
<dbReference type="InterPro" id="IPR016136">
    <property type="entry name" value="DNA_helicase_N/primase_C"/>
</dbReference>
<evidence type="ECO:0000256" key="14">
    <source>
        <dbReference type="SAM" id="MobiDB-lite"/>
    </source>
</evidence>
<dbReference type="AlphaFoldDB" id="A0A7W8FH09"/>
<evidence type="ECO:0000256" key="8">
    <source>
        <dbReference type="ARBA" id="ARBA00023125"/>
    </source>
</evidence>
<evidence type="ECO:0000256" key="7">
    <source>
        <dbReference type="ARBA" id="ARBA00022840"/>
    </source>
</evidence>
<evidence type="ECO:0000256" key="12">
    <source>
        <dbReference type="NCBIfam" id="TIGR00665"/>
    </source>
</evidence>
<keyword evidence="17" id="KW-1185">Reference proteome</keyword>
<dbReference type="NCBIfam" id="NF004384">
    <property type="entry name" value="PRK05748.1"/>
    <property type="match status" value="1"/>
</dbReference>
<dbReference type="CDD" id="cd00984">
    <property type="entry name" value="DnaB_C"/>
    <property type="match status" value="1"/>
</dbReference>
<evidence type="ECO:0000256" key="9">
    <source>
        <dbReference type="ARBA" id="ARBA00023235"/>
    </source>
</evidence>
<dbReference type="FunFam" id="3.40.50.300:FF:000076">
    <property type="entry name" value="Replicative DNA helicase"/>
    <property type="match status" value="1"/>
</dbReference>
<dbReference type="GO" id="GO:0042802">
    <property type="term" value="F:identical protein binding"/>
    <property type="evidence" value="ECO:0007669"/>
    <property type="project" value="UniProtKB-ARBA"/>
</dbReference>
<feature type="region of interest" description="Disordered" evidence="14">
    <location>
        <begin position="1"/>
        <end position="51"/>
    </location>
</feature>
<dbReference type="SUPFAM" id="SSF48024">
    <property type="entry name" value="N-terminal domain of DnaB helicase"/>
    <property type="match status" value="1"/>
</dbReference>
<keyword evidence="9" id="KW-0413">Isomerase</keyword>
<dbReference type="GO" id="GO:0016787">
    <property type="term" value="F:hydrolase activity"/>
    <property type="evidence" value="ECO:0007669"/>
    <property type="project" value="UniProtKB-KW"/>
</dbReference>
<dbReference type="GO" id="GO:0005829">
    <property type="term" value="C:cytosol"/>
    <property type="evidence" value="ECO:0007669"/>
    <property type="project" value="TreeGrafter"/>
</dbReference>
<keyword evidence="5 13" id="KW-0378">Hydrolase</keyword>
<dbReference type="InterPro" id="IPR036185">
    <property type="entry name" value="DNA_heli_DnaB-like_N_sf"/>
</dbReference>
<keyword evidence="8 13" id="KW-0238">DNA-binding</keyword>
<evidence type="ECO:0000256" key="5">
    <source>
        <dbReference type="ARBA" id="ARBA00022801"/>
    </source>
</evidence>
<dbReference type="Proteomes" id="UP000539075">
    <property type="component" value="Unassembled WGS sequence"/>
</dbReference>
<dbReference type="InterPro" id="IPR027417">
    <property type="entry name" value="P-loop_NTPase"/>
</dbReference>
<evidence type="ECO:0000256" key="6">
    <source>
        <dbReference type="ARBA" id="ARBA00022806"/>
    </source>
</evidence>
<evidence type="ECO:0000256" key="2">
    <source>
        <dbReference type="ARBA" id="ARBA00022515"/>
    </source>
</evidence>
<dbReference type="RefSeq" id="WP_343060123.1">
    <property type="nucleotide sequence ID" value="NZ_JACHGO010000004.1"/>
</dbReference>
<dbReference type="EC" id="5.6.2.3" evidence="12 13"/>
<reference evidence="16 17" key="1">
    <citation type="submission" date="2020-08" db="EMBL/GenBank/DDBJ databases">
        <title>Genomic Encyclopedia of Type Strains, Phase IV (KMG-IV): sequencing the most valuable type-strain genomes for metagenomic binning, comparative biology and taxonomic classification.</title>
        <authorList>
            <person name="Goeker M."/>
        </authorList>
    </citation>
    <scope>NUCLEOTIDE SEQUENCE [LARGE SCALE GENOMIC DNA]</scope>
    <source>
        <strain evidence="16 17">DSM 11275</strain>
    </source>
</reference>
<proteinExistence type="inferred from homology"/>
<accession>A0A7W8FH09</accession>
<dbReference type="InterPro" id="IPR007692">
    <property type="entry name" value="DNA_helicase_DnaB"/>
</dbReference>
<name>A0A7W8FH09_9BACT</name>
<dbReference type="EMBL" id="JACHGO010000004">
    <property type="protein sequence ID" value="MBB5143342.1"/>
    <property type="molecule type" value="Genomic_DNA"/>
</dbReference>
<dbReference type="FunFam" id="1.10.860.10:FF:000001">
    <property type="entry name" value="Replicative DNA helicase"/>
    <property type="match status" value="1"/>
</dbReference>
<dbReference type="GO" id="GO:0003677">
    <property type="term" value="F:DNA binding"/>
    <property type="evidence" value="ECO:0007669"/>
    <property type="project" value="UniProtKB-UniRule"/>
</dbReference>
<dbReference type="Pfam" id="PF03796">
    <property type="entry name" value="DnaB_C"/>
    <property type="match status" value="1"/>
</dbReference>
<organism evidence="16 17">
    <name type="scientific">Desulfovibrio intestinalis</name>
    <dbReference type="NCBI Taxonomy" id="58621"/>
    <lineage>
        <taxon>Bacteria</taxon>
        <taxon>Pseudomonadati</taxon>
        <taxon>Thermodesulfobacteriota</taxon>
        <taxon>Desulfovibrionia</taxon>
        <taxon>Desulfovibrionales</taxon>
        <taxon>Desulfovibrionaceae</taxon>
        <taxon>Desulfovibrio</taxon>
    </lineage>
</organism>
<protein>
    <recommendedName>
        <fullName evidence="12 13">Replicative DNA helicase</fullName>
        <ecNumber evidence="12 13">5.6.2.3</ecNumber>
    </recommendedName>
</protein>
<evidence type="ECO:0000256" key="4">
    <source>
        <dbReference type="ARBA" id="ARBA00022741"/>
    </source>
</evidence>
<comment type="function">
    <text evidence="10 13">The main replicative DNA helicase, it participates in initiation and elongation during chromosome replication. Travels ahead of the DNA replisome, separating dsDNA into templates for DNA synthesis. A processive ATP-dependent 5'-3' DNA helicase it has DNA-dependent ATPase activity.</text>
</comment>